<reference evidence="2" key="2">
    <citation type="journal article" date="2023" name="Int. J. Mol. Sci.">
        <title>De Novo Assembly and Annotation of 11 Diverse Shrub Willow (Salix) Genomes Reveals Novel Gene Organization in Sex-Linked Regions.</title>
        <authorList>
            <person name="Hyden B."/>
            <person name="Feng K."/>
            <person name="Yates T.B."/>
            <person name="Jawdy S."/>
            <person name="Cereghino C."/>
            <person name="Smart L.B."/>
            <person name="Muchero W."/>
        </authorList>
    </citation>
    <scope>NUCLEOTIDE SEQUENCE</scope>
    <source>
        <tissue evidence="2">Shoot tip</tissue>
    </source>
</reference>
<evidence type="ECO:0000256" key="1">
    <source>
        <dbReference type="SAM" id="MobiDB-lite"/>
    </source>
</evidence>
<proteinExistence type="predicted"/>
<dbReference type="EMBL" id="JAPFFI010000023">
    <property type="protein sequence ID" value="KAJ6321783.1"/>
    <property type="molecule type" value="Genomic_DNA"/>
</dbReference>
<accession>A0ABQ9A1H3</accession>
<sequence length="50" mass="5767">MLQLNNVSSVSSTPQNPKLWLLQSNNPCPQKKVSHLTAKLQAPRRRKLWE</sequence>
<reference evidence="2" key="1">
    <citation type="submission" date="2022-10" db="EMBL/GenBank/DDBJ databases">
        <authorList>
            <person name="Hyden B.L."/>
            <person name="Feng K."/>
            <person name="Yates T."/>
            <person name="Jawdy S."/>
            <person name="Smart L.B."/>
            <person name="Muchero W."/>
        </authorList>
    </citation>
    <scope>NUCLEOTIDE SEQUENCE</scope>
    <source>
        <tissue evidence="2">Shoot tip</tissue>
    </source>
</reference>
<name>A0ABQ9A1H3_9ROSI</name>
<evidence type="ECO:0000313" key="3">
    <source>
        <dbReference type="Proteomes" id="UP001141253"/>
    </source>
</evidence>
<organism evidence="2 3">
    <name type="scientific">Salix suchowensis</name>
    <dbReference type="NCBI Taxonomy" id="1278906"/>
    <lineage>
        <taxon>Eukaryota</taxon>
        <taxon>Viridiplantae</taxon>
        <taxon>Streptophyta</taxon>
        <taxon>Embryophyta</taxon>
        <taxon>Tracheophyta</taxon>
        <taxon>Spermatophyta</taxon>
        <taxon>Magnoliopsida</taxon>
        <taxon>eudicotyledons</taxon>
        <taxon>Gunneridae</taxon>
        <taxon>Pentapetalae</taxon>
        <taxon>rosids</taxon>
        <taxon>fabids</taxon>
        <taxon>Malpighiales</taxon>
        <taxon>Salicaceae</taxon>
        <taxon>Saliceae</taxon>
        <taxon>Salix</taxon>
    </lineage>
</organism>
<comment type="caution">
    <text evidence="2">The sequence shown here is derived from an EMBL/GenBank/DDBJ whole genome shotgun (WGS) entry which is preliminary data.</text>
</comment>
<feature type="region of interest" description="Disordered" evidence="1">
    <location>
        <begin position="1"/>
        <end position="26"/>
    </location>
</feature>
<evidence type="ECO:0000313" key="2">
    <source>
        <dbReference type="EMBL" id="KAJ6321783.1"/>
    </source>
</evidence>
<protein>
    <submittedName>
        <fullName evidence="2">Uncharacterized protein</fullName>
    </submittedName>
</protein>
<dbReference type="Proteomes" id="UP001141253">
    <property type="component" value="Chromosome 8"/>
</dbReference>
<keyword evidence="3" id="KW-1185">Reference proteome</keyword>
<gene>
    <name evidence="2" type="ORF">OIU77_011791</name>
</gene>